<evidence type="ECO:0000313" key="5">
    <source>
        <dbReference type="EMBL" id="PWV93777.1"/>
    </source>
</evidence>
<comment type="caution">
    <text evidence="5">The sequence shown here is derived from an EMBL/GenBank/DDBJ whole genome shotgun (WGS) entry which is preliminary data.</text>
</comment>
<dbReference type="OrthoDB" id="1683648at2"/>
<protein>
    <submittedName>
        <fullName evidence="5">Small acid-soluble spore protein H (Minor)</fullName>
    </submittedName>
</protein>
<dbReference type="AlphaFoldDB" id="A0A2V2YKM5"/>
<evidence type="ECO:0000313" key="6">
    <source>
        <dbReference type="Proteomes" id="UP000246635"/>
    </source>
</evidence>
<proteinExistence type="inferred from homology"/>
<accession>A0A2V2YKM5</accession>
<gene>
    <name evidence="5" type="ORF">DFQ01_13416</name>
</gene>
<dbReference type="Proteomes" id="UP000246635">
    <property type="component" value="Unassembled WGS sequence"/>
</dbReference>
<keyword evidence="6" id="KW-1185">Reference proteome</keyword>
<comment type="similarity">
    <text evidence="2">Belongs to the SspH family.</text>
</comment>
<feature type="region of interest" description="Disordered" evidence="4">
    <location>
        <begin position="39"/>
        <end position="61"/>
    </location>
</feature>
<evidence type="ECO:0000256" key="2">
    <source>
        <dbReference type="ARBA" id="ARBA00006573"/>
    </source>
</evidence>
<dbReference type="NCBIfam" id="TIGR02861">
    <property type="entry name" value="SASP_H"/>
    <property type="match status" value="1"/>
</dbReference>
<evidence type="ECO:0000256" key="3">
    <source>
        <dbReference type="ARBA" id="ARBA00022969"/>
    </source>
</evidence>
<dbReference type="GO" id="GO:0042601">
    <property type="term" value="C:endospore-forming forespore"/>
    <property type="evidence" value="ECO:0007669"/>
    <property type="project" value="InterPro"/>
</dbReference>
<dbReference type="Pfam" id="PF08141">
    <property type="entry name" value="SspH"/>
    <property type="match status" value="1"/>
</dbReference>
<keyword evidence="3" id="KW-0749">Sporulation</keyword>
<dbReference type="GO" id="GO:0030435">
    <property type="term" value="P:sporulation resulting in formation of a cellular spore"/>
    <property type="evidence" value="ECO:0007669"/>
    <property type="project" value="UniProtKB-KW"/>
</dbReference>
<dbReference type="RefSeq" id="WP_110046974.1">
    <property type="nucleotide sequence ID" value="NZ_CP054613.1"/>
</dbReference>
<evidence type="ECO:0000256" key="1">
    <source>
        <dbReference type="ARBA" id="ARBA00004288"/>
    </source>
</evidence>
<evidence type="ECO:0000256" key="4">
    <source>
        <dbReference type="SAM" id="MobiDB-lite"/>
    </source>
</evidence>
<reference evidence="5 6" key="1">
    <citation type="submission" date="2018-05" db="EMBL/GenBank/DDBJ databases">
        <title>Genomic Encyclopedia of Type Strains, Phase III (KMG-III): the genomes of soil and plant-associated and newly described type strains.</title>
        <authorList>
            <person name="Whitman W."/>
        </authorList>
    </citation>
    <scope>NUCLEOTIDE SEQUENCE [LARGE SCALE GENOMIC DNA]</scope>
    <source>
        <strain evidence="5 6">CECT 5696</strain>
    </source>
</reference>
<dbReference type="GO" id="GO:0030436">
    <property type="term" value="P:asexual sporulation"/>
    <property type="evidence" value="ECO:0007669"/>
    <property type="project" value="InterPro"/>
</dbReference>
<dbReference type="InterPro" id="IPR012610">
    <property type="entry name" value="SASP_SspH"/>
</dbReference>
<dbReference type="HAMAP" id="MF_00667">
    <property type="entry name" value="SspH"/>
    <property type="match status" value="1"/>
</dbReference>
<dbReference type="EMBL" id="QGTQ01000034">
    <property type="protein sequence ID" value="PWV93777.1"/>
    <property type="molecule type" value="Genomic_DNA"/>
</dbReference>
<feature type="compositionally biased region" description="Polar residues" evidence="4">
    <location>
        <begin position="41"/>
        <end position="51"/>
    </location>
</feature>
<comment type="subcellular location">
    <subcellularLocation>
        <location evidence="1">Spore core</location>
    </subcellularLocation>
</comment>
<sequence>MDIRRAKQIYESSSTIGVQLEGEPVWIESVDEANGMATVQVGGTPQNTHTVSVDRLVEDKG</sequence>
<name>A0A2V2YKM5_9BACL</name>
<organism evidence="5 6">
    <name type="scientific">Paenibacillus cellulosilyticus</name>
    <dbReference type="NCBI Taxonomy" id="375489"/>
    <lineage>
        <taxon>Bacteria</taxon>
        <taxon>Bacillati</taxon>
        <taxon>Bacillota</taxon>
        <taxon>Bacilli</taxon>
        <taxon>Bacillales</taxon>
        <taxon>Paenibacillaceae</taxon>
        <taxon>Paenibacillus</taxon>
    </lineage>
</organism>